<evidence type="ECO:0000313" key="2">
    <source>
        <dbReference type="EMBL" id="TCW47098.1"/>
    </source>
</evidence>
<name>A0A1C4E9D7_BACTU</name>
<reference evidence="2 4" key="2">
    <citation type="submission" date="2019-03" db="EMBL/GenBank/DDBJ databases">
        <title>Above-ground endophytic microbial communities from plants in different locations in the United States.</title>
        <authorList>
            <person name="Frank C."/>
        </authorList>
    </citation>
    <scope>NUCLEOTIDE SEQUENCE [LARGE SCALE GENOMIC DNA]</scope>
    <source>
        <strain evidence="2 4">LP_2_YM</strain>
    </source>
</reference>
<evidence type="ECO:0000313" key="1">
    <source>
        <dbReference type="EMBL" id="SCC40141.1"/>
    </source>
</evidence>
<dbReference type="Proteomes" id="UP000295285">
    <property type="component" value="Unassembled WGS sequence"/>
</dbReference>
<protein>
    <submittedName>
        <fullName evidence="1">Uncharacterized protein</fullName>
    </submittedName>
</protein>
<evidence type="ECO:0000313" key="3">
    <source>
        <dbReference type="Proteomes" id="UP000195991"/>
    </source>
</evidence>
<dbReference type="Proteomes" id="UP000195991">
    <property type="component" value="Unassembled WGS sequence"/>
</dbReference>
<dbReference type="EMBL" id="FMBI01000031">
    <property type="protein sequence ID" value="SCC40141.1"/>
    <property type="molecule type" value="Genomic_DNA"/>
</dbReference>
<proteinExistence type="predicted"/>
<evidence type="ECO:0000313" key="4">
    <source>
        <dbReference type="Proteomes" id="UP000295285"/>
    </source>
</evidence>
<dbReference type="AlphaFoldDB" id="A0A1C4E9D7"/>
<organism evidence="1 3">
    <name type="scientific">Bacillus thuringiensis</name>
    <dbReference type="NCBI Taxonomy" id="1428"/>
    <lineage>
        <taxon>Bacteria</taxon>
        <taxon>Bacillati</taxon>
        <taxon>Bacillota</taxon>
        <taxon>Bacilli</taxon>
        <taxon>Bacillales</taxon>
        <taxon>Bacillaceae</taxon>
        <taxon>Bacillus</taxon>
        <taxon>Bacillus cereus group</taxon>
    </lineage>
</organism>
<dbReference type="RefSeq" id="WP_227496278.1">
    <property type="nucleotide sequence ID" value="NZ_FMBI01000031.1"/>
</dbReference>
<dbReference type="EMBL" id="SMDG01000025">
    <property type="protein sequence ID" value="TCW47098.1"/>
    <property type="molecule type" value="Genomic_DNA"/>
</dbReference>
<accession>A0A1C4E9D7</accession>
<gene>
    <name evidence="1" type="ORF">BTT61001_02985</name>
    <name evidence="2" type="ORF">EC910_12519</name>
</gene>
<reference evidence="1 3" key="1">
    <citation type="submission" date="2016-08" db="EMBL/GenBank/DDBJ databases">
        <authorList>
            <person name="Seilhamer J.J."/>
        </authorList>
    </citation>
    <scope>NUCLEOTIDE SEQUENCE [LARGE SCALE GENOMIC DNA]</scope>
    <source>
        <strain evidence="1 3">IEBC_T61001</strain>
    </source>
</reference>
<sequence length="93" mass="10672">MIDGKVYHVCGKYPYNNLIGVKEITLLSTPEDSKYENHLTCPYRGGKNRDTRKRSQDNGIINCDKCGSEIEYSREIEITYSNKAVKRNSPIKL</sequence>